<dbReference type="GO" id="GO:0015074">
    <property type="term" value="P:DNA integration"/>
    <property type="evidence" value="ECO:0007669"/>
    <property type="project" value="InterPro"/>
</dbReference>
<dbReference type="EMBL" id="JACNJH010000215">
    <property type="protein sequence ID" value="MBC8362751.1"/>
    <property type="molecule type" value="Genomic_DNA"/>
</dbReference>
<dbReference type="Gene3D" id="1.10.443.10">
    <property type="entry name" value="Intergrase catalytic core"/>
    <property type="match status" value="1"/>
</dbReference>
<dbReference type="CDD" id="cd00796">
    <property type="entry name" value="INT_Rci_Hp1_C"/>
    <property type="match status" value="1"/>
</dbReference>
<dbReference type="Pfam" id="PF00589">
    <property type="entry name" value="Phage_integrase"/>
    <property type="match status" value="1"/>
</dbReference>
<proteinExistence type="predicted"/>
<comment type="caution">
    <text evidence="4">The sequence shown here is derived from an EMBL/GenBank/DDBJ whole genome shotgun (WGS) entry which is preliminary data.</text>
</comment>
<dbReference type="PANTHER" id="PTHR30349">
    <property type="entry name" value="PHAGE INTEGRASE-RELATED"/>
    <property type="match status" value="1"/>
</dbReference>
<keyword evidence="1" id="KW-0238">DNA-binding</keyword>
<evidence type="ECO:0000259" key="3">
    <source>
        <dbReference type="PROSITE" id="PS51898"/>
    </source>
</evidence>
<dbReference type="SUPFAM" id="SSF56349">
    <property type="entry name" value="DNA breaking-rejoining enzymes"/>
    <property type="match status" value="1"/>
</dbReference>
<protein>
    <submittedName>
        <fullName evidence="4">Site-specific integrase</fullName>
    </submittedName>
</protein>
<dbReference type="Proteomes" id="UP000603434">
    <property type="component" value="Unassembled WGS sequence"/>
</dbReference>
<evidence type="ECO:0000313" key="4">
    <source>
        <dbReference type="EMBL" id="MBC8362751.1"/>
    </source>
</evidence>
<keyword evidence="2" id="KW-0233">DNA recombination</keyword>
<dbReference type="PROSITE" id="PS51898">
    <property type="entry name" value="TYR_RECOMBINASE"/>
    <property type="match status" value="1"/>
</dbReference>
<dbReference type="InterPro" id="IPR013762">
    <property type="entry name" value="Integrase-like_cat_sf"/>
</dbReference>
<dbReference type="GO" id="GO:0006310">
    <property type="term" value="P:DNA recombination"/>
    <property type="evidence" value="ECO:0007669"/>
    <property type="project" value="UniProtKB-KW"/>
</dbReference>
<evidence type="ECO:0000256" key="1">
    <source>
        <dbReference type="ARBA" id="ARBA00023125"/>
    </source>
</evidence>
<name>A0A8J6TNR4_9BACT</name>
<organism evidence="4 5">
    <name type="scientific">Candidatus Desulfatibia profunda</name>
    <dbReference type="NCBI Taxonomy" id="2841695"/>
    <lineage>
        <taxon>Bacteria</taxon>
        <taxon>Pseudomonadati</taxon>
        <taxon>Thermodesulfobacteriota</taxon>
        <taxon>Desulfobacteria</taxon>
        <taxon>Desulfobacterales</taxon>
        <taxon>Desulfobacterales incertae sedis</taxon>
        <taxon>Candidatus Desulfatibia</taxon>
    </lineage>
</organism>
<accession>A0A8J6TNR4</accession>
<gene>
    <name evidence="4" type="ORF">H8E23_15310</name>
</gene>
<dbReference type="AlphaFoldDB" id="A0A8J6TNR4"/>
<dbReference type="InterPro" id="IPR011010">
    <property type="entry name" value="DNA_brk_join_enz"/>
</dbReference>
<dbReference type="InterPro" id="IPR010998">
    <property type="entry name" value="Integrase_recombinase_N"/>
</dbReference>
<sequence length="358" mass="42536">MSVYFVKGKGWRYDFIHQEIRYTEAWFKTKTEAKQAEAEKRKEVKNPRPVAEMPTDMVFLDLVNLRLDHVKAYNSDEHYRSYLYLCRRWSKNWGDLMCGDITTAMVQQHLLQRRKISAFTANKDLRYLRATFNYGIHKQLITFNPTEGFDFFPVEKKVKYVPTNEDIDKVIAVADPDNQDFLWTIRETMARVSEINRLLWEDVNLEARFIILYTRKKKGGHLTPRKVPMTQKMYEVLKSRFENRASDKPWVFWHRYWSRKKGRFVEGPFGDRKKLMRRLCDKAGVRYFRFHPIRHSGASTMDGNNVPIGAIQRILGHKNRKTTEIYLHSIGDLERQAMATFERAREKSHTDSHTDGKP</sequence>
<dbReference type="GO" id="GO:0003677">
    <property type="term" value="F:DNA binding"/>
    <property type="evidence" value="ECO:0007669"/>
    <property type="project" value="UniProtKB-KW"/>
</dbReference>
<dbReference type="InterPro" id="IPR002104">
    <property type="entry name" value="Integrase_catalytic"/>
</dbReference>
<evidence type="ECO:0000256" key="2">
    <source>
        <dbReference type="ARBA" id="ARBA00023172"/>
    </source>
</evidence>
<reference evidence="4 5" key="1">
    <citation type="submission" date="2020-08" db="EMBL/GenBank/DDBJ databases">
        <title>Bridging the membrane lipid divide: bacteria of the FCB group superphylum have the potential to synthesize archaeal ether lipids.</title>
        <authorList>
            <person name="Villanueva L."/>
            <person name="Von Meijenfeldt F.A.B."/>
            <person name="Westbye A.B."/>
            <person name="Yadav S."/>
            <person name="Hopmans E.C."/>
            <person name="Dutilh B.E."/>
            <person name="Sinninghe Damste J.S."/>
        </authorList>
    </citation>
    <scope>NUCLEOTIDE SEQUENCE [LARGE SCALE GENOMIC DNA]</scope>
    <source>
        <strain evidence="4">NIOZ-UU30</strain>
    </source>
</reference>
<evidence type="ECO:0000313" key="5">
    <source>
        <dbReference type="Proteomes" id="UP000603434"/>
    </source>
</evidence>
<dbReference type="Gene3D" id="1.10.150.130">
    <property type="match status" value="1"/>
</dbReference>
<dbReference type="InterPro" id="IPR050090">
    <property type="entry name" value="Tyrosine_recombinase_XerCD"/>
</dbReference>
<feature type="domain" description="Tyr recombinase" evidence="3">
    <location>
        <begin position="157"/>
        <end position="339"/>
    </location>
</feature>